<dbReference type="RefSeq" id="WP_174652388.1">
    <property type="nucleotide sequence ID" value="NZ_JAKRVX010000001.1"/>
</dbReference>
<evidence type="ECO:0000313" key="1">
    <source>
        <dbReference type="EMBL" id="MCL9816101.1"/>
    </source>
</evidence>
<organism evidence="1 2">
    <name type="scientific">Natronocalculus amylovorans</name>
    <dbReference type="NCBI Taxonomy" id="2917812"/>
    <lineage>
        <taxon>Archaea</taxon>
        <taxon>Methanobacteriati</taxon>
        <taxon>Methanobacteriota</taxon>
        <taxon>Stenosarchaea group</taxon>
        <taxon>Halobacteria</taxon>
        <taxon>Halobacteriales</taxon>
        <taxon>Haloferacaceae</taxon>
        <taxon>Natronocalculus</taxon>
    </lineage>
</organism>
<reference evidence="1" key="2">
    <citation type="submission" date="2022-02" db="EMBL/GenBank/DDBJ databases">
        <authorList>
            <person name="Elcheninov A.G."/>
            <person name="Sorokin D.Y."/>
            <person name="Kublanov I.V."/>
        </authorList>
    </citation>
    <scope>NUCLEOTIDE SEQUENCE</scope>
    <source>
        <strain evidence="1">AArc-St2</strain>
    </source>
</reference>
<evidence type="ECO:0000313" key="2">
    <source>
        <dbReference type="Proteomes" id="UP001203207"/>
    </source>
</evidence>
<dbReference type="Pfam" id="PF24433">
    <property type="entry name" value="DUF7556"/>
    <property type="match status" value="1"/>
</dbReference>
<dbReference type="AlphaFoldDB" id="A0AAE3K7K0"/>
<name>A0AAE3K7K0_9EURY</name>
<keyword evidence="2" id="KW-1185">Reference proteome</keyword>
<dbReference type="EMBL" id="JAKRVX010000001">
    <property type="protein sequence ID" value="MCL9816101.1"/>
    <property type="molecule type" value="Genomic_DNA"/>
</dbReference>
<sequence length="55" mass="5838">MTPNPTPGSDDSDTEVMASVEAANARSTLIIADVSRDEAWVSVQTTDAPVLSEWC</sequence>
<reference evidence="1" key="1">
    <citation type="journal article" date="2022" name="Syst. Appl. Microbiol.">
        <title>Natronocalculus amylovorans gen. nov., sp. nov., and Natranaeroarchaeum aerophilus sp. nov., dominant culturable amylolytic natronoarchaea from hypersaline soda lakes in southwestern Siberia.</title>
        <authorList>
            <person name="Sorokin D.Y."/>
            <person name="Elcheninov A.G."/>
            <person name="Khizhniak T.V."/>
            <person name="Koenen M."/>
            <person name="Bale N.J."/>
            <person name="Damste J.S.S."/>
            <person name="Kublanov I.V."/>
        </authorList>
    </citation>
    <scope>NUCLEOTIDE SEQUENCE</scope>
    <source>
        <strain evidence="1">AArc-St2</strain>
    </source>
</reference>
<accession>A0AAE3K7K0</accession>
<proteinExistence type="predicted"/>
<gene>
    <name evidence="1" type="ORF">AArcSt2_04010</name>
</gene>
<dbReference type="Proteomes" id="UP001203207">
    <property type="component" value="Unassembled WGS sequence"/>
</dbReference>
<protein>
    <submittedName>
        <fullName evidence="1">Uncharacterized protein</fullName>
    </submittedName>
</protein>
<comment type="caution">
    <text evidence="1">The sequence shown here is derived from an EMBL/GenBank/DDBJ whole genome shotgun (WGS) entry which is preliminary data.</text>
</comment>
<dbReference type="InterPro" id="IPR055978">
    <property type="entry name" value="DUF7556"/>
</dbReference>